<feature type="domain" description="DNA/pantothenate metabolism flavoprotein C-terminal" evidence="6">
    <location>
        <begin position="190"/>
        <end position="402"/>
    </location>
</feature>
<feature type="region of interest" description="Phosphopantothenate--cysteine ligase" evidence="3">
    <location>
        <begin position="195"/>
        <end position="407"/>
    </location>
</feature>
<dbReference type="GO" id="GO:0004633">
    <property type="term" value="F:phosphopantothenoylcysteine decarboxylase activity"/>
    <property type="evidence" value="ECO:0007669"/>
    <property type="project" value="UniProtKB-UniRule"/>
</dbReference>
<dbReference type="Gene3D" id="3.40.50.1950">
    <property type="entry name" value="Flavin prenyltransferase-like"/>
    <property type="match status" value="1"/>
</dbReference>
<accession>A0A1F5ZFV8</accession>
<dbReference type="GO" id="GO:0015937">
    <property type="term" value="P:coenzyme A biosynthetic process"/>
    <property type="evidence" value="ECO:0007669"/>
    <property type="project" value="UniProtKB-UniRule"/>
</dbReference>
<keyword evidence="3 4" id="KW-0436">Ligase</keyword>
<keyword evidence="1 3" id="KW-0210">Decarboxylase</keyword>
<dbReference type="GO" id="GO:0004632">
    <property type="term" value="F:phosphopantothenate--cysteine ligase activity"/>
    <property type="evidence" value="ECO:0007669"/>
    <property type="project" value="UniProtKB-UniRule"/>
</dbReference>
<feature type="region of interest" description="Phosphopantothenoylcysteine decarboxylase" evidence="3">
    <location>
        <begin position="1"/>
        <end position="194"/>
    </location>
</feature>
<dbReference type="UniPathway" id="UPA00241">
    <property type="reaction ID" value="UER00353"/>
</dbReference>
<evidence type="ECO:0000256" key="2">
    <source>
        <dbReference type="ARBA" id="ARBA00023239"/>
    </source>
</evidence>
<feature type="binding site" evidence="3">
    <location>
        <position position="344"/>
    </location>
    <ligand>
        <name>CTP</name>
        <dbReference type="ChEBI" id="CHEBI:37563"/>
    </ligand>
</feature>
<comment type="catalytic activity">
    <reaction evidence="3 4">
        <text>N-[(R)-4-phosphopantothenoyl]-L-cysteine + H(+) = (R)-4'-phosphopantetheine + CO2</text>
        <dbReference type="Rhea" id="RHEA:16793"/>
        <dbReference type="ChEBI" id="CHEBI:15378"/>
        <dbReference type="ChEBI" id="CHEBI:16526"/>
        <dbReference type="ChEBI" id="CHEBI:59458"/>
        <dbReference type="ChEBI" id="CHEBI:61723"/>
        <dbReference type="EC" id="4.1.1.36"/>
    </reaction>
</comment>
<evidence type="ECO:0000313" key="7">
    <source>
        <dbReference type="EMBL" id="OGG11379.1"/>
    </source>
</evidence>
<comment type="cofactor">
    <cofactor evidence="3">
        <name>FMN</name>
        <dbReference type="ChEBI" id="CHEBI:58210"/>
    </cofactor>
    <text evidence="3">Binds 1 FMN per subunit.</text>
</comment>
<reference evidence="7 8" key="1">
    <citation type="journal article" date="2016" name="Nat. Commun.">
        <title>Thousands of microbial genomes shed light on interconnected biogeochemical processes in an aquifer system.</title>
        <authorList>
            <person name="Anantharaman K."/>
            <person name="Brown C.T."/>
            <person name="Hug L.A."/>
            <person name="Sharon I."/>
            <person name="Castelle C.J."/>
            <person name="Probst A.J."/>
            <person name="Thomas B.C."/>
            <person name="Singh A."/>
            <person name="Wilkins M.J."/>
            <person name="Karaoz U."/>
            <person name="Brodie E.L."/>
            <person name="Williams K.H."/>
            <person name="Hubbard S.S."/>
            <person name="Banfield J.F."/>
        </authorList>
    </citation>
    <scope>NUCLEOTIDE SEQUENCE [LARGE SCALE GENOMIC DNA]</scope>
</reference>
<keyword evidence="3 4" id="KW-0285">Flavoprotein</keyword>
<comment type="pathway">
    <text evidence="3 4">Cofactor biosynthesis; coenzyme A biosynthesis; CoA from (R)-pantothenate: step 2/5.</text>
</comment>
<sequence length="407" mass="44708">MKKTIVVGVTGGIAAYKTCELVQRLVHRGIRVIVIMTKAATSIVDPSQFEKITHEKVRIELFEDEFHYKTILAKRKVDHITLAQSADLFIIVPATANVIAKIAAGFADDYLTTAVLAATCPIAVCPSMNTAMWASPVTQKNISTLRSLGISIFGPDAGILACGTKGEGRLKDIATIEKEVIRMLDTSLSLSGKRILITAGATQEKIDDIRYITNKSSGKMGAALAESCYLRGADVILLRSRTSVSPRYQCKEYMFDTAEDLEHLMKHHVKTVDLCFHAAAVSDFAVARTVHGKISSDKRLPLELTPRTKILTKIKTWNPHVYLVGFKAEWNLSKEQLIVAAKEKLQITRADMIVANDVGKSDRGFSADANEVVCVNKKGGSLHIPFAPKRIIADKIMDYIQENLLSP</sequence>
<feature type="domain" description="Flavoprotein" evidence="5">
    <location>
        <begin position="3"/>
        <end position="182"/>
    </location>
</feature>
<protein>
    <recommendedName>
        <fullName evidence="3">Coenzyme A biosynthesis bifunctional protein CoaBC</fullName>
    </recommendedName>
    <alternativeName>
        <fullName evidence="3">DNA/pantothenate metabolism flavoprotein</fullName>
    </alternativeName>
    <alternativeName>
        <fullName evidence="3">Phosphopantothenoylcysteine synthetase/decarboxylase</fullName>
        <shortName evidence="3">PPCS-PPCDC</shortName>
    </alternativeName>
    <domain>
        <recommendedName>
            <fullName evidence="3">Phosphopantothenoylcysteine decarboxylase</fullName>
            <shortName evidence="3">PPC decarboxylase</shortName>
            <shortName evidence="3">PPC-DC</shortName>
            <ecNumber evidence="3">4.1.1.36</ecNumber>
        </recommendedName>
        <alternativeName>
            <fullName evidence="3">CoaC</fullName>
        </alternativeName>
    </domain>
    <domain>
        <recommendedName>
            <fullName evidence="3">Phosphopantothenate--cysteine ligase</fullName>
            <ecNumber evidence="3">6.3.2.5</ecNumber>
        </recommendedName>
        <alternativeName>
            <fullName evidence="3">CoaB</fullName>
        </alternativeName>
        <alternativeName>
            <fullName evidence="3">Phosphopantothenoylcysteine synthetase</fullName>
            <shortName evidence="3">PPC synthetase</shortName>
            <shortName evidence="3">PPC-S</shortName>
        </alternativeName>
    </domain>
</protein>
<evidence type="ECO:0000256" key="4">
    <source>
        <dbReference type="RuleBase" id="RU364078"/>
    </source>
</evidence>
<comment type="cofactor">
    <cofactor evidence="3">
        <name>Mg(2+)</name>
        <dbReference type="ChEBI" id="CHEBI:18420"/>
    </cofactor>
</comment>
<feature type="binding site" evidence="3">
    <location>
        <position position="326"/>
    </location>
    <ligand>
        <name>CTP</name>
        <dbReference type="ChEBI" id="CHEBI:37563"/>
    </ligand>
</feature>
<comment type="catalytic activity">
    <reaction evidence="3 4">
        <text>(R)-4'-phosphopantothenate + L-cysteine + CTP = N-[(R)-4-phosphopantothenoyl]-L-cysteine + CMP + diphosphate + H(+)</text>
        <dbReference type="Rhea" id="RHEA:19397"/>
        <dbReference type="ChEBI" id="CHEBI:10986"/>
        <dbReference type="ChEBI" id="CHEBI:15378"/>
        <dbReference type="ChEBI" id="CHEBI:33019"/>
        <dbReference type="ChEBI" id="CHEBI:35235"/>
        <dbReference type="ChEBI" id="CHEBI:37563"/>
        <dbReference type="ChEBI" id="CHEBI:59458"/>
        <dbReference type="ChEBI" id="CHEBI:60377"/>
        <dbReference type="EC" id="6.3.2.5"/>
    </reaction>
</comment>
<dbReference type="AlphaFoldDB" id="A0A1F5ZFV8"/>
<dbReference type="Gene3D" id="3.40.50.10300">
    <property type="entry name" value="CoaB-like"/>
    <property type="match status" value="1"/>
</dbReference>
<dbReference type="EMBL" id="MFIZ01000030">
    <property type="protein sequence ID" value="OGG11379.1"/>
    <property type="molecule type" value="Genomic_DNA"/>
</dbReference>
<dbReference type="PANTHER" id="PTHR14359">
    <property type="entry name" value="HOMO-OLIGOMERIC FLAVIN CONTAINING CYS DECARBOXYLASE FAMILY"/>
    <property type="match status" value="1"/>
</dbReference>
<comment type="caution">
    <text evidence="7">The sequence shown here is derived from an EMBL/GenBank/DDBJ whole genome shotgun (WGS) entry which is preliminary data.</text>
</comment>
<feature type="active site" description="Proton donor" evidence="3">
    <location>
        <position position="162"/>
    </location>
</feature>
<keyword evidence="3" id="KW-0479">Metal-binding</keyword>
<dbReference type="InterPro" id="IPR035929">
    <property type="entry name" value="CoaB-like_sf"/>
</dbReference>
<keyword evidence="2 3" id="KW-0456">Lyase</keyword>
<dbReference type="Pfam" id="PF02441">
    <property type="entry name" value="Flavoprotein"/>
    <property type="match status" value="1"/>
</dbReference>
<dbReference type="STRING" id="1798370.A2Z00_00365"/>
<dbReference type="Proteomes" id="UP000177268">
    <property type="component" value="Unassembled WGS sequence"/>
</dbReference>
<dbReference type="HAMAP" id="MF_02225">
    <property type="entry name" value="CoaBC"/>
    <property type="match status" value="1"/>
</dbReference>
<dbReference type="GO" id="GO:0010181">
    <property type="term" value="F:FMN binding"/>
    <property type="evidence" value="ECO:0007669"/>
    <property type="project" value="UniProtKB-UniRule"/>
</dbReference>
<comment type="caution">
    <text evidence="3">Lacks conserved residue(s) required for the propagation of feature annotation.</text>
</comment>
<comment type="similarity">
    <text evidence="3 4">In the C-terminal section; belongs to the PPC synthetase family.</text>
</comment>
<gene>
    <name evidence="3" type="primary">coaBC</name>
    <name evidence="7" type="ORF">A2Z00_00365</name>
</gene>
<keyword evidence="3" id="KW-0460">Magnesium</keyword>
<dbReference type="GO" id="GO:0046872">
    <property type="term" value="F:metal ion binding"/>
    <property type="evidence" value="ECO:0007669"/>
    <property type="project" value="UniProtKB-KW"/>
</dbReference>
<name>A0A1F5ZFV8_9BACT</name>
<dbReference type="GO" id="GO:0071513">
    <property type="term" value="C:phosphopantothenoylcysteine decarboxylase complex"/>
    <property type="evidence" value="ECO:0007669"/>
    <property type="project" value="TreeGrafter"/>
</dbReference>
<comment type="function">
    <text evidence="3">Catalyzes two sequential steps in the biosynthesis of coenzyme A. In the first step cysteine is conjugated to 4'-phosphopantothenate to form 4-phosphopantothenoylcysteine. In the second step the latter compound is decarboxylated to form 4'-phosphopantotheine.</text>
</comment>
<evidence type="ECO:0000313" key="8">
    <source>
        <dbReference type="Proteomes" id="UP000177268"/>
    </source>
</evidence>
<dbReference type="InterPro" id="IPR036551">
    <property type="entry name" value="Flavin_trans-like"/>
</dbReference>
<dbReference type="InterPro" id="IPR005252">
    <property type="entry name" value="CoaBC"/>
</dbReference>
<evidence type="ECO:0000259" key="6">
    <source>
        <dbReference type="Pfam" id="PF04127"/>
    </source>
</evidence>
<keyword evidence="3" id="KW-0511">Multifunctional enzyme</keyword>
<dbReference type="SUPFAM" id="SSF52507">
    <property type="entry name" value="Homo-oligomeric flavin-containing Cys decarboxylases, HFCD"/>
    <property type="match status" value="1"/>
</dbReference>
<dbReference type="NCBIfam" id="TIGR00521">
    <property type="entry name" value="coaBC_dfp"/>
    <property type="match status" value="1"/>
</dbReference>
<dbReference type="Pfam" id="PF04127">
    <property type="entry name" value="DFP"/>
    <property type="match status" value="1"/>
</dbReference>
<proteinExistence type="inferred from homology"/>
<comment type="function">
    <text evidence="4">Catalyzes two steps in the biosynthesis of coenzyme A. In the first step cysteine is conjugated to 4'-phosphopantothenate to form 4-phosphopantothenoylcysteine, in the latter compound is decarboxylated to form 4'-phosphopantotheine.</text>
</comment>
<dbReference type="PANTHER" id="PTHR14359:SF6">
    <property type="entry name" value="PHOSPHOPANTOTHENOYLCYSTEINE DECARBOXYLASE"/>
    <property type="match status" value="1"/>
</dbReference>
<dbReference type="GO" id="GO:0015941">
    <property type="term" value="P:pantothenate catabolic process"/>
    <property type="evidence" value="ECO:0007669"/>
    <property type="project" value="InterPro"/>
</dbReference>
<organism evidence="7 8">
    <name type="scientific">Candidatus Gottesmanbacteria bacterium RBG_13_45_10</name>
    <dbReference type="NCBI Taxonomy" id="1798370"/>
    <lineage>
        <taxon>Bacteria</taxon>
        <taxon>Candidatus Gottesmaniibacteriota</taxon>
    </lineage>
</organism>
<evidence type="ECO:0000259" key="5">
    <source>
        <dbReference type="Pfam" id="PF02441"/>
    </source>
</evidence>
<comment type="pathway">
    <text evidence="3 4">Cofactor biosynthesis; coenzyme A biosynthesis; CoA from (R)-pantothenate: step 3/5.</text>
</comment>
<feature type="binding site" evidence="3">
    <location>
        <position position="283"/>
    </location>
    <ligand>
        <name>CTP</name>
        <dbReference type="ChEBI" id="CHEBI:37563"/>
    </ligand>
</feature>
<keyword evidence="3 4" id="KW-0288">FMN</keyword>
<dbReference type="EC" id="4.1.1.36" evidence="3"/>
<comment type="similarity">
    <text evidence="3 4">In the N-terminal section; belongs to the HFCD (homo-oligomeric flavin containing Cys decarboxylase) superfamily.</text>
</comment>
<evidence type="ECO:0000256" key="3">
    <source>
        <dbReference type="HAMAP-Rule" id="MF_02225"/>
    </source>
</evidence>
<evidence type="ECO:0000256" key="1">
    <source>
        <dbReference type="ARBA" id="ARBA00022793"/>
    </source>
</evidence>
<dbReference type="InterPro" id="IPR007085">
    <property type="entry name" value="DNA/pantothenate-metab_flavo_C"/>
</dbReference>
<feature type="binding site" evidence="3">
    <location>
        <position position="293"/>
    </location>
    <ligand>
        <name>CTP</name>
        <dbReference type="ChEBI" id="CHEBI:37563"/>
    </ligand>
</feature>
<dbReference type="EC" id="6.3.2.5" evidence="3"/>
<dbReference type="InterPro" id="IPR003382">
    <property type="entry name" value="Flavoprotein"/>
</dbReference>
<dbReference type="SUPFAM" id="SSF102645">
    <property type="entry name" value="CoaB-like"/>
    <property type="match status" value="1"/>
</dbReference>